<accession>A0A7W3FQY8</accession>
<dbReference type="Pfam" id="PF11102">
    <property type="entry name" value="YjbF"/>
    <property type="match status" value="1"/>
</dbReference>
<comment type="caution">
    <text evidence="1">The sequence shown here is derived from an EMBL/GenBank/DDBJ whole genome shotgun (WGS) entry which is preliminary data.</text>
</comment>
<dbReference type="SUPFAM" id="SSF159270">
    <property type="entry name" value="YmcC-like"/>
    <property type="match status" value="1"/>
</dbReference>
<organism evidence="1 2">
    <name type="scientific">Stenotrophomonas tumulicola</name>
    <dbReference type="NCBI Taxonomy" id="1685415"/>
    <lineage>
        <taxon>Bacteria</taxon>
        <taxon>Pseudomonadati</taxon>
        <taxon>Pseudomonadota</taxon>
        <taxon>Gammaproteobacteria</taxon>
        <taxon>Lysobacterales</taxon>
        <taxon>Lysobacteraceae</taxon>
        <taxon>Stenotrophomonas</taxon>
    </lineage>
</organism>
<evidence type="ECO:0000313" key="2">
    <source>
        <dbReference type="Proteomes" id="UP000547058"/>
    </source>
</evidence>
<proteinExistence type="predicted"/>
<dbReference type="AlphaFoldDB" id="A0A7W3FQY8"/>
<protein>
    <submittedName>
        <fullName evidence="1">YjbF family lipoprotein</fullName>
    </submittedName>
</protein>
<reference evidence="1 2" key="1">
    <citation type="submission" date="2020-08" db="EMBL/GenBank/DDBJ databases">
        <title>Stenotrophomonas tumulicola JCM 30961.</title>
        <authorList>
            <person name="Deng Y."/>
        </authorList>
    </citation>
    <scope>NUCLEOTIDE SEQUENCE [LARGE SCALE GENOMIC DNA]</scope>
    <source>
        <strain evidence="1 2">JCM 30961</strain>
    </source>
</reference>
<dbReference type="Proteomes" id="UP000547058">
    <property type="component" value="Unassembled WGS sequence"/>
</dbReference>
<keyword evidence="2" id="KW-1185">Reference proteome</keyword>
<dbReference type="Gene3D" id="2.40.360.10">
    <property type="entry name" value="YmcC-like"/>
    <property type="match status" value="1"/>
</dbReference>
<dbReference type="InterPro" id="IPR021308">
    <property type="entry name" value="GfcB"/>
</dbReference>
<evidence type="ECO:0000313" key="1">
    <source>
        <dbReference type="EMBL" id="MBA8683761.1"/>
    </source>
</evidence>
<dbReference type="EMBL" id="JACGXS010000016">
    <property type="protein sequence ID" value="MBA8683761.1"/>
    <property type="molecule type" value="Genomic_DNA"/>
</dbReference>
<gene>
    <name evidence="1" type="ORF">H4O11_18310</name>
</gene>
<dbReference type="InterPro" id="IPR023373">
    <property type="entry name" value="YmcC_sf"/>
</dbReference>
<keyword evidence="1" id="KW-0449">Lipoprotein</keyword>
<name>A0A7W3FQY8_9GAMM</name>
<dbReference type="PROSITE" id="PS51257">
    <property type="entry name" value="PROKAR_LIPOPROTEIN"/>
    <property type="match status" value="1"/>
</dbReference>
<sequence>MTGHRVVTGKTLPWTQEARRLLIVALVLLLAGCTSVSRSTSDSFRLLFNRQVEVSPEQVAANRFPQAQIRTPDLSAVMVLGYIDEGQQVWYAADHAVFRLDANGLLVGTTGLGRDLQGRIIGASPFGRLTDVVAPITVQREYDWLPAYAMGVQVQGTVTRAGTDTVEILGRKRELARFEEVLRGGGMKERNIYWADPTTGFIWKSKQYLAPGYAVELVQLKPYRQAKD</sequence>